<dbReference type="InterPro" id="IPR038161">
    <property type="entry name" value="VirB9/CagX/TrbG_C_sf"/>
</dbReference>
<dbReference type="AlphaFoldDB" id="T1AYZ9"/>
<dbReference type="InterPro" id="IPR033645">
    <property type="entry name" value="VirB9/CagX/TrbG_C"/>
</dbReference>
<dbReference type="EMBL" id="AUZY01001006">
    <property type="protein sequence ID" value="EQD76663.1"/>
    <property type="molecule type" value="Genomic_DNA"/>
</dbReference>
<dbReference type="Pfam" id="PF03524">
    <property type="entry name" value="CagX"/>
    <property type="match status" value="1"/>
</dbReference>
<dbReference type="InterPro" id="IPR010258">
    <property type="entry name" value="Conjugal_tfr_TrbG/VirB9/CagX"/>
</dbReference>
<reference evidence="3" key="2">
    <citation type="journal article" date="2014" name="ISME J.">
        <title>Microbial stratification in low pH oxic and suboxic macroscopic growths along an acid mine drainage.</title>
        <authorList>
            <person name="Mendez-Garcia C."/>
            <person name="Mesa V."/>
            <person name="Sprenger R.R."/>
            <person name="Richter M."/>
            <person name="Diez M.S."/>
            <person name="Solano J."/>
            <person name="Bargiela R."/>
            <person name="Golyshina O.V."/>
            <person name="Manteca A."/>
            <person name="Ramos J.L."/>
            <person name="Gallego J.R."/>
            <person name="Llorente I."/>
            <person name="Martins Dos Santos V.A."/>
            <person name="Jensen O.N."/>
            <person name="Pelaez A.I."/>
            <person name="Sanchez J."/>
            <person name="Ferrer M."/>
        </authorList>
    </citation>
    <scope>NUCLEOTIDE SEQUENCE</scope>
</reference>
<evidence type="ECO:0000256" key="2">
    <source>
        <dbReference type="ARBA" id="ARBA00022729"/>
    </source>
</evidence>
<evidence type="ECO:0000256" key="1">
    <source>
        <dbReference type="ARBA" id="ARBA00006135"/>
    </source>
</evidence>
<sequence>MSVIQIRRHVLIPVLMLVLGIASKAIEAQVASRYSVGRVIHFHYRAGRSYTILARPDAVTDLILPSGEHPENLALGDTVRWVVAQDAQDVYLKPVRAGLFTSATLLTNRRRYELILVSVPAGSPWYQAVSWSQHTLWALHQGLATRRAQTARKRPRKTHPSVRMRWYRNVDAAYRISGRATWRPLQVFDDGQETFIELAPTVQVMPALFVRQGRHVTLVNYRVSGHWIIFPGRFRVAELRLGHRTIRIRRFSRRAS</sequence>
<gene>
    <name evidence="4" type="ORF">B1B_01538</name>
    <name evidence="3" type="ORF">B2A_09105</name>
</gene>
<name>T1AYZ9_9ZZZZ</name>
<protein>
    <submittedName>
        <fullName evidence="3">Conjugal transfer protein TrbG/VirB9/CagX</fullName>
    </submittedName>
</protein>
<keyword evidence="2" id="KW-0732">Signal</keyword>
<comment type="similarity">
    <text evidence="1">Belongs to the TrbG/VirB9 family.</text>
</comment>
<evidence type="ECO:0000313" key="4">
    <source>
        <dbReference type="EMBL" id="EQD76663.1"/>
    </source>
</evidence>
<organism evidence="3">
    <name type="scientific">mine drainage metagenome</name>
    <dbReference type="NCBI Taxonomy" id="410659"/>
    <lineage>
        <taxon>unclassified sequences</taxon>
        <taxon>metagenomes</taxon>
        <taxon>ecological metagenomes</taxon>
    </lineage>
</organism>
<evidence type="ECO:0000313" key="3">
    <source>
        <dbReference type="EMBL" id="EQD45869.1"/>
    </source>
</evidence>
<dbReference type="EMBL" id="AUZZ01006573">
    <property type="protein sequence ID" value="EQD45869.1"/>
    <property type="molecule type" value="Genomic_DNA"/>
</dbReference>
<dbReference type="CDD" id="cd06911">
    <property type="entry name" value="VirB9_CagX_TrbG"/>
    <property type="match status" value="1"/>
</dbReference>
<dbReference type="Gene3D" id="2.60.40.2500">
    <property type="match status" value="1"/>
</dbReference>
<proteinExistence type="inferred from homology"/>
<comment type="caution">
    <text evidence="3">The sequence shown here is derived from an EMBL/GenBank/DDBJ whole genome shotgun (WGS) entry which is preliminary data.</text>
</comment>
<accession>T1AYZ9</accession>
<reference evidence="3" key="1">
    <citation type="submission" date="2013-08" db="EMBL/GenBank/DDBJ databases">
        <authorList>
            <person name="Mendez C."/>
            <person name="Richter M."/>
            <person name="Ferrer M."/>
            <person name="Sanchez J."/>
        </authorList>
    </citation>
    <scope>NUCLEOTIDE SEQUENCE</scope>
</reference>